<dbReference type="Pfam" id="PF02565">
    <property type="entry name" value="RecO_C"/>
    <property type="match status" value="1"/>
</dbReference>
<dbReference type="Gene3D" id="1.20.1440.120">
    <property type="entry name" value="Recombination protein O, C-terminal domain"/>
    <property type="match status" value="1"/>
</dbReference>
<dbReference type="HAMAP" id="MF_00201">
    <property type="entry name" value="RecO"/>
    <property type="match status" value="1"/>
</dbReference>
<evidence type="ECO:0000256" key="7">
    <source>
        <dbReference type="HAMAP-Rule" id="MF_00201"/>
    </source>
</evidence>
<dbReference type="GO" id="GO:0006302">
    <property type="term" value="P:double-strand break repair"/>
    <property type="evidence" value="ECO:0007669"/>
    <property type="project" value="TreeGrafter"/>
</dbReference>
<dbReference type="InterPro" id="IPR042242">
    <property type="entry name" value="RecO_C"/>
</dbReference>
<dbReference type="Proteomes" id="UP000886723">
    <property type="component" value="Unassembled WGS sequence"/>
</dbReference>
<evidence type="ECO:0000256" key="6">
    <source>
        <dbReference type="ARBA" id="ARBA00033409"/>
    </source>
</evidence>
<protein>
    <recommendedName>
        <fullName evidence="2 7">DNA repair protein RecO</fullName>
    </recommendedName>
    <alternativeName>
        <fullName evidence="6 7">Recombination protein O</fullName>
    </alternativeName>
</protein>
<dbReference type="SUPFAM" id="SSF50249">
    <property type="entry name" value="Nucleic acid-binding proteins"/>
    <property type="match status" value="1"/>
</dbReference>
<dbReference type="GO" id="GO:0006310">
    <property type="term" value="P:DNA recombination"/>
    <property type="evidence" value="ECO:0007669"/>
    <property type="project" value="UniProtKB-UniRule"/>
</dbReference>
<evidence type="ECO:0000256" key="5">
    <source>
        <dbReference type="ARBA" id="ARBA00023204"/>
    </source>
</evidence>
<dbReference type="InterPro" id="IPR022572">
    <property type="entry name" value="DNA_rep/recomb_RecO_N"/>
</dbReference>
<dbReference type="GO" id="GO:0043590">
    <property type="term" value="C:bacterial nucleoid"/>
    <property type="evidence" value="ECO:0007669"/>
    <property type="project" value="TreeGrafter"/>
</dbReference>
<comment type="caution">
    <text evidence="9">The sequence shown here is derived from an EMBL/GenBank/DDBJ whole genome shotgun (WGS) entry which is preliminary data.</text>
</comment>
<keyword evidence="5 7" id="KW-0234">DNA repair</keyword>
<dbReference type="InterPro" id="IPR012340">
    <property type="entry name" value="NA-bd_OB-fold"/>
</dbReference>
<dbReference type="EMBL" id="DVON01000173">
    <property type="protein sequence ID" value="HIV13058.1"/>
    <property type="molecule type" value="Genomic_DNA"/>
</dbReference>
<keyword evidence="4 7" id="KW-0233">DNA recombination</keyword>
<gene>
    <name evidence="7 9" type="primary">recO</name>
    <name evidence="9" type="ORF">IAA63_07965</name>
</gene>
<evidence type="ECO:0000313" key="10">
    <source>
        <dbReference type="Proteomes" id="UP000886723"/>
    </source>
</evidence>
<evidence type="ECO:0000256" key="3">
    <source>
        <dbReference type="ARBA" id="ARBA00022763"/>
    </source>
</evidence>
<dbReference type="PANTHER" id="PTHR33991">
    <property type="entry name" value="DNA REPAIR PROTEIN RECO"/>
    <property type="match status" value="1"/>
</dbReference>
<dbReference type="InterPro" id="IPR037278">
    <property type="entry name" value="ARFGAP/RecO"/>
</dbReference>
<dbReference type="PANTHER" id="PTHR33991:SF1">
    <property type="entry name" value="DNA REPAIR PROTEIN RECO"/>
    <property type="match status" value="1"/>
</dbReference>
<comment type="function">
    <text evidence="7">Involved in DNA repair and RecF pathway recombination.</text>
</comment>
<evidence type="ECO:0000313" key="9">
    <source>
        <dbReference type="EMBL" id="HIV13058.1"/>
    </source>
</evidence>
<evidence type="ECO:0000256" key="1">
    <source>
        <dbReference type="ARBA" id="ARBA00007452"/>
    </source>
</evidence>
<dbReference type="NCBIfam" id="TIGR00613">
    <property type="entry name" value="reco"/>
    <property type="match status" value="1"/>
</dbReference>
<dbReference type="SUPFAM" id="SSF57863">
    <property type="entry name" value="ArfGap/RecO-like zinc finger"/>
    <property type="match status" value="1"/>
</dbReference>
<sequence>MSEPITVTGMVLLAAPVGDYDKRVVLLTRERGKITAFARGARKSKSPLLAAANPFVFGSFQVYEGRTAYTLAQASVKNYFTELANRQPGVYYGFYFLEIADYYGREGARETDMLNLLYITMRALLNDRIPNRLIRSIFELKALVLSGEYPQTFECVCCGSRERLSHFSLYRSGCVCPSCVPQVKDARPISPSALYTLQYIIASPMEKLYTFTVSPEVEEEVGRLVTHYMELHTDRKFKSLEILKVMDS</sequence>
<feature type="domain" description="DNA replication/recombination mediator RecO N-terminal" evidence="8">
    <location>
        <begin position="4"/>
        <end position="80"/>
    </location>
</feature>
<dbReference type="Gene3D" id="2.40.50.140">
    <property type="entry name" value="Nucleic acid-binding proteins"/>
    <property type="match status" value="1"/>
</dbReference>
<dbReference type="AlphaFoldDB" id="A0A9D1NV55"/>
<evidence type="ECO:0000256" key="4">
    <source>
        <dbReference type="ARBA" id="ARBA00023172"/>
    </source>
</evidence>
<dbReference type="InterPro" id="IPR003717">
    <property type="entry name" value="RecO"/>
</dbReference>
<keyword evidence="3 7" id="KW-0227">DNA damage</keyword>
<name>A0A9D1NV55_9FIRM</name>
<organism evidence="9 10">
    <name type="scientific">Candidatus Pullilachnospira stercoravium</name>
    <dbReference type="NCBI Taxonomy" id="2840913"/>
    <lineage>
        <taxon>Bacteria</taxon>
        <taxon>Bacillati</taxon>
        <taxon>Bacillota</taxon>
        <taxon>Clostridia</taxon>
        <taxon>Lachnospirales</taxon>
        <taxon>Lachnospiraceae</taxon>
        <taxon>Lachnospiraceae incertae sedis</taxon>
        <taxon>Candidatus Pullilachnospira</taxon>
    </lineage>
</organism>
<reference evidence="9" key="2">
    <citation type="journal article" date="2021" name="PeerJ">
        <title>Extensive microbial diversity within the chicken gut microbiome revealed by metagenomics and culture.</title>
        <authorList>
            <person name="Gilroy R."/>
            <person name="Ravi A."/>
            <person name="Getino M."/>
            <person name="Pursley I."/>
            <person name="Horton D.L."/>
            <person name="Alikhan N.F."/>
            <person name="Baker D."/>
            <person name="Gharbi K."/>
            <person name="Hall N."/>
            <person name="Watson M."/>
            <person name="Adriaenssens E.M."/>
            <person name="Foster-Nyarko E."/>
            <person name="Jarju S."/>
            <person name="Secka A."/>
            <person name="Antonio M."/>
            <person name="Oren A."/>
            <person name="Chaudhuri R.R."/>
            <person name="La Ragione R."/>
            <person name="Hildebrand F."/>
            <person name="Pallen M.J."/>
        </authorList>
    </citation>
    <scope>NUCLEOTIDE SEQUENCE</scope>
    <source>
        <strain evidence="9">ChiBcec2-4451</strain>
    </source>
</reference>
<comment type="similarity">
    <text evidence="1 7">Belongs to the RecO family.</text>
</comment>
<dbReference type="Pfam" id="PF11967">
    <property type="entry name" value="RecO_N"/>
    <property type="match status" value="1"/>
</dbReference>
<accession>A0A9D1NV55</accession>
<reference evidence="9" key="1">
    <citation type="submission" date="2020-10" db="EMBL/GenBank/DDBJ databases">
        <authorList>
            <person name="Gilroy R."/>
        </authorList>
    </citation>
    <scope>NUCLEOTIDE SEQUENCE</scope>
    <source>
        <strain evidence="9">ChiBcec2-4451</strain>
    </source>
</reference>
<proteinExistence type="inferred from homology"/>
<evidence type="ECO:0000259" key="8">
    <source>
        <dbReference type="Pfam" id="PF11967"/>
    </source>
</evidence>
<evidence type="ECO:0000256" key="2">
    <source>
        <dbReference type="ARBA" id="ARBA00021310"/>
    </source>
</evidence>